<accession>A0A9W4XEY9</accession>
<organism evidence="1 2">
    <name type="scientific">Periconia digitata</name>
    <dbReference type="NCBI Taxonomy" id="1303443"/>
    <lineage>
        <taxon>Eukaryota</taxon>
        <taxon>Fungi</taxon>
        <taxon>Dikarya</taxon>
        <taxon>Ascomycota</taxon>
        <taxon>Pezizomycotina</taxon>
        <taxon>Dothideomycetes</taxon>
        <taxon>Pleosporomycetidae</taxon>
        <taxon>Pleosporales</taxon>
        <taxon>Massarineae</taxon>
        <taxon>Periconiaceae</taxon>
        <taxon>Periconia</taxon>
    </lineage>
</organism>
<proteinExistence type="predicted"/>
<reference evidence="1" key="1">
    <citation type="submission" date="2023-01" db="EMBL/GenBank/DDBJ databases">
        <authorList>
            <person name="Van Ghelder C."/>
            <person name="Rancurel C."/>
        </authorList>
    </citation>
    <scope>NUCLEOTIDE SEQUENCE</scope>
    <source>
        <strain evidence="1">CNCM I-4278</strain>
    </source>
</reference>
<sequence length="103" mass="11445">MTMQSLGFKKPKKIAQEVVVGIRAKIQTACEEVQLHSKAIADRAGIEVASSIIEFQTIKGGIPRTKTGCEQMKRYLGKLSNDREKLVGFERADDHEFRDAVPA</sequence>
<gene>
    <name evidence="1" type="ORF">PDIGIT_LOCUS2425</name>
</gene>
<evidence type="ECO:0000313" key="1">
    <source>
        <dbReference type="EMBL" id="CAI6290174.1"/>
    </source>
</evidence>
<dbReference type="AlphaFoldDB" id="A0A9W4XEY9"/>
<dbReference type="EMBL" id="CAOQHR010000002">
    <property type="protein sequence ID" value="CAI6290174.1"/>
    <property type="molecule type" value="Genomic_DNA"/>
</dbReference>
<keyword evidence="2" id="KW-1185">Reference proteome</keyword>
<dbReference type="Proteomes" id="UP001152607">
    <property type="component" value="Unassembled WGS sequence"/>
</dbReference>
<evidence type="ECO:0000313" key="2">
    <source>
        <dbReference type="Proteomes" id="UP001152607"/>
    </source>
</evidence>
<comment type="caution">
    <text evidence="1">The sequence shown here is derived from an EMBL/GenBank/DDBJ whole genome shotgun (WGS) entry which is preliminary data.</text>
</comment>
<protein>
    <submittedName>
        <fullName evidence="1">Uncharacterized protein</fullName>
    </submittedName>
</protein>
<name>A0A9W4XEY9_9PLEO</name>